<comment type="subcellular location">
    <subcellularLocation>
        <location evidence="8">Cell membrane</location>
        <topology evidence="8">Peripheral membrane protein</topology>
    </subcellularLocation>
    <subcellularLocation>
        <location evidence="1">Membrane</location>
    </subcellularLocation>
</comment>
<dbReference type="GO" id="GO:0005886">
    <property type="term" value="C:plasma membrane"/>
    <property type="evidence" value="ECO:0007669"/>
    <property type="project" value="UniProtKB-SubCell"/>
</dbReference>
<evidence type="ECO:0000256" key="5">
    <source>
        <dbReference type="ARBA" id="ARBA00023136"/>
    </source>
</evidence>
<keyword evidence="5 8" id="KW-0472">Membrane</keyword>
<sequence>MAEAITVARPYAEAVYKHAVANESLSQWSKILQLAGMIAEDNDMRSLIGSPIISAKQLGEIFLEIGKSKFNSEARNLVMLLAENKRISILPQISQLFERLKAQHEGVLEAKIASAFALESKQLRKLVEDLEQKFKRKIEAQVSVDPELIGGIKVEIGDEILDASVRGKLEAMAIALKS</sequence>
<dbReference type="GO" id="GO:0045259">
    <property type="term" value="C:proton-transporting ATP synthase complex"/>
    <property type="evidence" value="ECO:0007669"/>
    <property type="project" value="UniProtKB-KW"/>
</dbReference>
<reference evidence="11" key="1">
    <citation type="submission" date="2016-10" db="EMBL/GenBank/DDBJ databases">
        <authorList>
            <person name="Varghese N."/>
            <person name="Submissions S."/>
        </authorList>
    </citation>
    <scope>NUCLEOTIDE SEQUENCE [LARGE SCALE GENOMIC DNA]</scope>
    <source>
        <strain evidence="11">Nm76</strain>
    </source>
</reference>
<keyword evidence="2 8" id="KW-0813">Transport</keyword>
<dbReference type="InterPro" id="IPR000711">
    <property type="entry name" value="ATPase_OSCP/dsu"/>
</dbReference>
<comment type="function">
    <text evidence="8">This protein is part of the stalk that links CF(0) to CF(1). It either transmits conformational changes from CF(0) to CF(1) or is implicated in proton conduction.</text>
</comment>
<organism evidence="10 11">
    <name type="scientific">Nitrosomonas oligotropha</name>
    <dbReference type="NCBI Taxonomy" id="42354"/>
    <lineage>
        <taxon>Bacteria</taxon>
        <taxon>Pseudomonadati</taxon>
        <taxon>Pseudomonadota</taxon>
        <taxon>Betaproteobacteria</taxon>
        <taxon>Nitrosomonadales</taxon>
        <taxon>Nitrosomonadaceae</taxon>
        <taxon>Nitrosomonas</taxon>
    </lineage>
</organism>
<dbReference type="Gene3D" id="1.10.520.20">
    <property type="entry name" value="N-terminal domain of the delta subunit of the F1F0-ATP synthase"/>
    <property type="match status" value="1"/>
</dbReference>
<keyword evidence="3 8" id="KW-0375">Hydrogen ion transport</keyword>
<name>A0A1H8NTV2_9PROT</name>
<dbReference type="AlphaFoldDB" id="A0A1H8NTV2"/>
<keyword evidence="11" id="KW-1185">Reference proteome</keyword>
<keyword evidence="9" id="KW-0175">Coiled coil</keyword>
<comment type="function">
    <text evidence="8">F(1)F(0) ATP synthase produces ATP from ADP in the presence of a proton or sodium gradient. F-type ATPases consist of two structural domains, F(1) containing the extramembraneous catalytic core and F(0) containing the membrane proton channel, linked together by a central stalk and a peripheral stalk. During catalysis, ATP synthesis in the catalytic domain of F(1) is coupled via a rotary mechanism of the central stalk subunits to proton translocation.</text>
</comment>
<accession>A0A1H8NTV2</accession>
<keyword evidence="7 8" id="KW-0066">ATP synthesis</keyword>
<dbReference type="RefSeq" id="WP_090317763.1">
    <property type="nucleotide sequence ID" value="NZ_FNOE01000007.1"/>
</dbReference>
<evidence type="ECO:0000256" key="2">
    <source>
        <dbReference type="ARBA" id="ARBA00022448"/>
    </source>
</evidence>
<proteinExistence type="inferred from homology"/>
<dbReference type="Proteomes" id="UP000198814">
    <property type="component" value="Unassembled WGS sequence"/>
</dbReference>
<dbReference type="EMBL" id="FODO01000008">
    <property type="protein sequence ID" value="SEO32982.1"/>
    <property type="molecule type" value="Genomic_DNA"/>
</dbReference>
<dbReference type="HAMAP" id="MF_01416">
    <property type="entry name" value="ATP_synth_delta_bact"/>
    <property type="match status" value="1"/>
</dbReference>
<dbReference type="PRINTS" id="PR00125">
    <property type="entry name" value="ATPASEDELTA"/>
</dbReference>
<dbReference type="SUPFAM" id="SSF47928">
    <property type="entry name" value="N-terminal domain of the delta subunit of the F1F0-ATP synthase"/>
    <property type="match status" value="1"/>
</dbReference>
<dbReference type="InterPro" id="IPR026015">
    <property type="entry name" value="ATP_synth_OSCP/delta_N_sf"/>
</dbReference>
<comment type="similarity">
    <text evidence="8">Belongs to the ATPase delta chain family.</text>
</comment>
<evidence type="ECO:0000256" key="6">
    <source>
        <dbReference type="ARBA" id="ARBA00023196"/>
    </source>
</evidence>
<evidence type="ECO:0000256" key="4">
    <source>
        <dbReference type="ARBA" id="ARBA00023065"/>
    </source>
</evidence>
<gene>
    <name evidence="8" type="primary">atpH</name>
    <name evidence="10" type="ORF">SAMN05216333_10841</name>
</gene>
<evidence type="ECO:0000313" key="10">
    <source>
        <dbReference type="EMBL" id="SEO32982.1"/>
    </source>
</evidence>
<keyword evidence="8" id="KW-1003">Cell membrane</keyword>
<dbReference type="GO" id="GO:0046933">
    <property type="term" value="F:proton-transporting ATP synthase activity, rotational mechanism"/>
    <property type="evidence" value="ECO:0007669"/>
    <property type="project" value="UniProtKB-UniRule"/>
</dbReference>
<keyword evidence="6 8" id="KW-0139">CF(1)</keyword>
<dbReference type="PANTHER" id="PTHR11910">
    <property type="entry name" value="ATP SYNTHASE DELTA CHAIN"/>
    <property type="match status" value="1"/>
</dbReference>
<dbReference type="NCBIfam" id="TIGR01145">
    <property type="entry name" value="ATP_synt_delta"/>
    <property type="match status" value="1"/>
</dbReference>
<keyword evidence="4 8" id="KW-0406">Ion transport</keyword>
<dbReference type="NCBIfam" id="NF004402">
    <property type="entry name" value="PRK05758.2-2"/>
    <property type="match status" value="1"/>
</dbReference>
<evidence type="ECO:0000256" key="9">
    <source>
        <dbReference type="SAM" id="Coils"/>
    </source>
</evidence>
<evidence type="ECO:0000313" key="11">
    <source>
        <dbReference type="Proteomes" id="UP000198814"/>
    </source>
</evidence>
<evidence type="ECO:0000256" key="1">
    <source>
        <dbReference type="ARBA" id="ARBA00004370"/>
    </source>
</evidence>
<dbReference type="OrthoDB" id="9816221at2"/>
<evidence type="ECO:0000256" key="8">
    <source>
        <dbReference type="HAMAP-Rule" id="MF_01416"/>
    </source>
</evidence>
<dbReference type="Pfam" id="PF00213">
    <property type="entry name" value="OSCP"/>
    <property type="match status" value="1"/>
</dbReference>
<dbReference type="STRING" id="42354.SAMN05216333_10841"/>
<evidence type="ECO:0000256" key="3">
    <source>
        <dbReference type="ARBA" id="ARBA00022781"/>
    </source>
</evidence>
<evidence type="ECO:0000256" key="7">
    <source>
        <dbReference type="ARBA" id="ARBA00023310"/>
    </source>
</evidence>
<feature type="coiled-coil region" evidence="9">
    <location>
        <begin position="113"/>
        <end position="140"/>
    </location>
</feature>
<protein>
    <recommendedName>
        <fullName evidence="8">ATP synthase subunit delta</fullName>
    </recommendedName>
    <alternativeName>
        <fullName evidence="8">ATP synthase F(1) sector subunit delta</fullName>
    </alternativeName>
    <alternativeName>
        <fullName evidence="8">F-type ATPase subunit delta</fullName>
        <shortName evidence="8">F-ATPase subunit delta</shortName>
    </alternativeName>
</protein>